<dbReference type="Gene3D" id="3.30.1370.50">
    <property type="entry name" value="R3H-like domain"/>
    <property type="match status" value="1"/>
</dbReference>
<dbReference type="Proteomes" id="UP000800235">
    <property type="component" value="Unassembled WGS sequence"/>
</dbReference>
<evidence type="ECO:0000256" key="2">
    <source>
        <dbReference type="ARBA" id="ARBA00004496"/>
    </source>
</evidence>
<evidence type="ECO:0000313" key="12">
    <source>
        <dbReference type="EMBL" id="KAF2419787.1"/>
    </source>
</evidence>
<dbReference type="GO" id="GO:0008380">
    <property type="term" value="P:RNA splicing"/>
    <property type="evidence" value="ECO:0007669"/>
    <property type="project" value="UniProtKB-KW"/>
</dbReference>
<keyword evidence="6" id="KW-0507">mRNA processing</keyword>
<feature type="domain" description="G-patch" evidence="10">
    <location>
        <begin position="707"/>
        <end position="749"/>
    </location>
</feature>
<dbReference type="OrthoDB" id="21470at2759"/>
<feature type="compositionally biased region" description="Low complexity" evidence="9">
    <location>
        <begin position="343"/>
        <end position="353"/>
    </location>
</feature>
<protein>
    <recommendedName>
        <fullName evidence="4">Protein SQS1</fullName>
    </recommendedName>
</protein>
<comment type="caution">
    <text evidence="12">The sequence shown here is derived from an EMBL/GenBank/DDBJ whole genome shotgun (WGS) entry which is preliminary data.</text>
</comment>
<dbReference type="InterPro" id="IPR001374">
    <property type="entry name" value="R3H_dom"/>
</dbReference>
<dbReference type="InterPro" id="IPR051189">
    <property type="entry name" value="Splicing_assoc_domain"/>
</dbReference>
<dbReference type="SUPFAM" id="SSF82708">
    <property type="entry name" value="R3H domain"/>
    <property type="match status" value="1"/>
</dbReference>
<evidence type="ECO:0000256" key="4">
    <source>
        <dbReference type="ARBA" id="ARBA00018964"/>
    </source>
</evidence>
<dbReference type="PANTHER" id="PTHR14195">
    <property type="entry name" value="G PATCH DOMAIN CONTAINING PROTEIN 2"/>
    <property type="match status" value="1"/>
</dbReference>
<keyword evidence="5" id="KW-0963">Cytoplasm</keyword>
<feature type="region of interest" description="Disordered" evidence="9">
    <location>
        <begin position="282"/>
        <end position="304"/>
    </location>
</feature>
<feature type="compositionally biased region" description="Low complexity" evidence="9">
    <location>
        <begin position="30"/>
        <end position="41"/>
    </location>
</feature>
<feature type="region of interest" description="Disordered" evidence="9">
    <location>
        <begin position="1"/>
        <end position="41"/>
    </location>
</feature>
<gene>
    <name evidence="12" type="ORF">EJ08DRAFT_654012</name>
</gene>
<evidence type="ECO:0000259" key="10">
    <source>
        <dbReference type="PROSITE" id="PS50174"/>
    </source>
</evidence>
<evidence type="ECO:0000259" key="11">
    <source>
        <dbReference type="PROSITE" id="PS51061"/>
    </source>
</evidence>
<keyword evidence="13" id="KW-1185">Reference proteome</keyword>
<dbReference type="Pfam" id="PF01424">
    <property type="entry name" value="R3H"/>
    <property type="match status" value="1"/>
</dbReference>
<proteinExistence type="inferred from homology"/>
<evidence type="ECO:0000256" key="1">
    <source>
        <dbReference type="ARBA" id="ARBA00004123"/>
    </source>
</evidence>
<feature type="compositionally biased region" description="Acidic residues" evidence="9">
    <location>
        <begin position="374"/>
        <end position="408"/>
    </location>
</feature>
<name>A0A9P4NFQ0_9PEZI</name>
<feature type="region of interest" description="Disordered" evidence="9">
    <location>
        <begin position="342"/>
        <end position="408"/>
    </location>
</feature>
<dbReference type="AlphaFoldDB" id="A0A9P4NFQ0"/>
<dbReference type="CDD" id="cd02646">
    <property type="entry name" value="R3H_G-patch"/>
    <property type="match status" value="1"/>
</dbReference>
<sequence length="749" mass="82276">MSRTKKKAKKAGVAARRAAAVAHDPHARNPRTSTSNPPSTFFSLQEEALNTEYHKSEWTPNSRLRDQRVLFVSSGLATPVEKLDTEEEDAMDASSSIRTPVSASGKENSNPSLLQTKPQHSQQSSNVIQPPLKIARKLSAEAPVFRPTFTANQPNAHSFFFMDSTGTNPPVRPTSPLVIRSPAPAVSEPSSEDEVLFKGRNSTARQVIDDPDITVQSSNHVQALQQTAGSSTVMNTVSITTCVQETVVSSTSVNLGANAKPHWNDSETPWVHRSKPGYGWTVPRTKSTQASSRSSPFLLRPGEDPDEEFLKDYLENAREQGLLVGTESNTFKVRDLDVQLQGSLRSSVESETSSSEDENGDRVQKVHRSKAAEANDDSDEGSDDEDEEEEVEDDIDDESIEDDESILDDMDLIERKMANLTDENIARLLAKQEELGITADELLIYDDEDGGLEAAVAREARSYKKNKPKSARRMKDDFADATLMADVLEQDPYGGFDIMDFERPSLRVRKKKGKLAELPFELSDSDLEETMKQSWAKDRASKKARKEARGALRTEGLLGKCKKTGKPDLVQKYDEGLTIDDIKLEMENFLNSSSQTLSFPPMDKRRRKMIHEIAAIFNMNTKSKGGGSGRYPTLCKTNRTLLFDETAFVAKARKVNLGFFPRLDKSARKSAKSSGEKSGGRSRGGAGAGARYRDGDVVGGTAPIIGVENRGRMMLEKMGWSLGTALGNDGQGILEPISHVVKNSKAGLG</sequence>
<dbReference type="PROSITE" id="PS50174">
    <property type="entry name" value="G_PATCH"/>
    <property type="match status" value="1"/>
</dbReference>
<organism evidence="12 13">
    <name type="scientific">Tothia fuscella</name>
    <dbReference type="NCBI Taxonomy" id="1048955"/>
    <lineage>
        <taxon>Eukaryota</taxon>
        <taxon>Fungi</taxon>
        <taxon>Dikarya</taxon>
        <taxon>Ascomycota</taxon>
        <taxon>Pezizomycotina</taxon>
        <taxon>Dothideomycetes</taxon>
        <taxon>Pleosporomycetidae</taxon>
        <taxon>Venturiales</taxon>
        <taxon>Cylindrosympodiaceae</taxon>
        <taxon>Tothia</taxon>
    </lineage>
</organism>
<feature type="domain" description="R3H" evidence="11">
    <location>
        <begin position="576"/>
        <end position="638"/>
    </location>
</feature>
<feature type="region of interest" description="Disordered" evidence="9">
    <location>
        <begin position="81"/>
        <end position="126"/>
    </location>
</feature>
<evidence type="ECO:0000256" key="7">
    <source>
        <dbReference type="ARBA" id="ARBA00023187"/>
    </source>
</evidence>
<evidence type="ECO:0000256" key="5">
    <source>
        <dbReference type="ARBA" id="ARBA00022490"/>
    </source>
</evidence>
<evidence type="ECO:0000256" key="9">
    <source>
        <dbReference type="SAM" id="MobiDB-lite"/>
    </source>
</evidence>
<dbReference type="GO" id="GO:0003676">
    <property type="term" value="F:nucleic acid binding"/>
    <property type="evidence" value="ECO:0007669"/>
    <property type="project" value="UniProtKB-UniRule"/>
</dbReference>
<dbReference type="SMART" id="SM00393">
    <property type="entry name" value="R3H"/>
    <property type="match status" value="1"/>
</dbReference>
<keyword evidence="7" id="KW-0508">mRNA splicing</keyword>
<feature type="compositionally biased region" description="Basic residues" evidence="9">
    <location>
        <begin position="1"/>
        <end position="10"/>
    </location>
</feature>
<dbReference type="Pfam" id="PF01585">
    <property type="entry name" value="G-patch"/>
    <property type="match status" value="1"/>
</dbReference>
<evidence type="ECO:0000256" key="8">
    <source>
        <dbReference type="ARBA" id="ARBA00023242"/>
    </source>
</evidence>
<accession>A0A9P4NFQ0</accession>
<dbReference type="GO" id="GO:0005634">
    <property type="term" value="C:nucleus"/>
    <property type="evidence" value="ECO:0007669"/>
    <property type="project" value="UniProtKB-SubCell"/>
</dbReference>
<evidence type="ECO:0000256" key="3">
    <source>
        <dbReference type="ARBA" id="ARBA00010306"/>
    </source>
</evidence>
<feature type="compositionally biased region" description="Polar residues" evidence="9">
    <location>
        <begin position="284"/>
        <end position="295"/>
    </location>
</feature>
<feature type="compositionally biased region" description="Polar residues" evidence="9">
    <location>
        <begin position="93"/>
        <end position="126"/>
    </location>
</feature>
<dbReference type="InterPro" id="IPR034082">
    <property type="entry name" value="R3H_G-patch"/>
</dbReference>
<keyword evidence="8" id="KW-0539">Nucleus</keyword>
<evidence type="ECO:0000256" key="6">
    <source>
        <dbReference type="ARBA" id="ARBA00022664"/>
    </source>
</evidence>
<dbReference type="InterPro" id="IPR000467">
    <property type="entry name" value="G_patch_dom"/>
</dbReference>
<comment type="subcellular location">
    <subcellularLocation>
        <location evidence="2">Cytoplasm</location>
    </subcellularLocation>
    <subcellularLocation>
        <location evidence="1">Nucleus</location>
    </subcellularLocation>
</comment>
<evidence type="ECO:0000313" key="13">
    <source>
        <dbReference type="Proteomes" id="UP000800235"/>
    </source>
</evidence>
<dbReference type="PROSITE" id="PS51061">
    <property type="entry name" value="R3H"/>
    <property type="match status" value="1"/>
</dbReference>
<dbReference type="GO" id="GO:0006397">
    <property type="term" value="P:mRNA processing"/>
    <property type="evidence" value="ECO:0007669"/>
    <property type="project" value="UniProtKB-KW"/>
</dbReference>
<comment type="similarity">
    <text evidence="3">Belongs to the SQS1 family.</text>
</comment>
<dbReference type="EMBL" id="MU007116">
    <property type="protein sequence ID" value="KAF2419787.1"/>
    <property type="molecule type" value="Genomic_DNA"/>
</dbReference>
<dbReference type="SMART" id="SM00443">
    <property type="entry name" value="G_patch"/>
    <property type="match status" value="1"/>
</dbReference>
<reference evidence="12" key="1">
    <citation type="journal article" date="2020" name="Stud. Mycol.">
        <title>101 Dothideomycetes genomes: a test case for predicting lifestyles and emergence of pathogens.</title>
        <authorList>
            <person name="Haridas S."/>
            <person name="Albert R."/>
            <person name="Binder M."/>
            <person name="Bloem J."/>
            <person name="Labutti K."/>
            <person name="Salamov A."/>
            <person name="Andreopoulos B."/>
            <person name="Baker S."/>
            <person name="Barry K."/>
            <person name="Bills G."/>
            <person name="Bluhm B."/>
            <person name="Cannon C."/>
            <person name="Castanera R."/>
            <person name="Culley D."/>
            <person name="Daum C."/>
            <person name="Ezra D."/>
            <person name="Gonzalez J."/>
            <person name="Henrissat B."/>
            <person name="Kuo A."/>
            <person name="Liang C."/>
            <person name="Lipzen A."/>
            <person name="Lutzoni F."/>
            <person name="Magnuson J."/>
            <person name="Mondo S."/>
            <person name="Nolan M."/>
            <person name="Ohm R."/>
            <person name="Pangilinan J."/>
            <person name="Park H.-J."/>
            <person name="Ramirez L."/>
            <person name="Alfaro M."/>
            <person name="Sun H."/>
            <person name="Tritt A."/>
            <person name="Yoshinaga Y."/>
            <person name="Zwiers L.-H."/>
            <person name="Turgeon B."/>
            <person name="Goodwin S."/>
            <person name="Spatafora J."/>
            <person name="Crous P."/>
            <person name="Grigoriev I."/>
        </authorList>
    </citation>
    <scope>NUCLEOTIDE SEQUENCE</scope>
    <source>
        <strain evidence="12">CBS 130266</strain>
    </source>
</reference>
<feature type="compositionally biased region" description="Low complexity" evidence="9">
    <location>
        <begin position="11"/>
        <end position="22"/>
    </location>
</feature>
<feature type="region of interest" description="Disordered" evidence="9">
    <location>
        <begin position="668"/>
        <end position="694"/>
    </location>
</feature>
<dbReference type="GO" id="GO:0005737">
    <property type="term" value="C:cytoplasm"/>
    <property type="evidence" value="ECO:0007669"/>
    <property type="project" value="UniProtKB-SubCell"/>
</dbReference>
<dbReference type="InterPro" id="IPR036867">
    <property type="entry name" value="R3H_dom_sf"/>
</dbReference>